<dbReference type="Pfam" id="PF01250">
    <property type="entry name" value="Ribosomal_S6"/>
    <property type="match status" value="1"/>
</dbReference>
<organism evidence="8 9">
    <name type="scientific">Candidatus Brocadia sinica JPN1</name>
    <dbReference type="NCBI Taxonomy" id="1197129"/>
    <lineage>
        <taxon>Bacteria</taxon>
        <taxon>Pseudomonadati</taxon>
        <taxon>Planctomycetota</taxon>
        <taxon>Candidatus Brocadiia</taxon>
        <taxon>Candidatus Brocadiales</taxon>
        <taxon>Candidatus Brocadiaceae</taxon>
        <taxon>Candidatus Brocadia</taxon>
    </lineage>
</organism>
<dbReference type="Gene3D" id="3.30.70.60">
    <property type="match status" value="1"/>
</dbReference>
<sequence>MRMYEGLFLIDNAHANMEWDTVVKHIHDILQKNGAEILKTEKWGEKKLAYKVSGHKRGTYLLIHFNAKNTAIALIKRDFQLSDYIVRSLIVKDDKIEELSQIGVIETVVTAEKDASKMPESAGADVSEKNDVSVNIADKG</sequence>
<dbReference type="PANTHER" id="PTHR21011">
    <property type="entry name" value="MITOCHONDRIAL 28S RIBOSOMAL PROTEIN S6"/>
    <property type="match status" value="1"/>
</dbReference>
<comment type="caution">
    <text evidence="8">The sequence shown here is derived from an EMBL/GenBank/DDBJ whole genome shotgun (WGS) entry which is preliminary data.</text>
</comment>
<dbReference type="EMBL" id="BAFN01000001">
    <property type="protein sequence ID" value="GAN32930.1"/>
    <property type="molecule type" value="Genomic_DNA"/>
</dbReference>
<dbReference type="Proteomes" id="UP000032309">
    <property type="component" value="Unassembled WGS sequence"/>
</dbReference>
<proteinExistence type="inferred from homology"/>
<evidence type="ECO:0000313" key="8">
    <source>
        <dbReference type="EMBL" id="GAN32930.1"/>
    </source>
</evidence>
<keyword evidence="2 6" id="KW-0689">Ribosomal protein</keyword>
<evidence type="ECO:0000256" key="5">
    <source>
        <dbReference type="ARBA" id="ARBA00035294"/>
    </source>
</evidence>
<accession>A0ABQ0JW01</accession>
<gene>
    <name evidence="6" type="primary">rpsF</name>
    <name evidence="8" type="ORF">BROSI_A1446</name>
</gene>
<reference evidence="9" key="1">
    <citation type="journal article" date="2015" name="Genome Announc.">
        <title>Draft Genome Sequence of an Anaerobic Ammonium-Oxidizing Bacterium, "Candidatus Brocadia sinica".</title>
        <authorList>
            <person name="Oshiki M."/>
            <person name="Shinyako-Hata K."/>
            <person name="Satoh H."/>
            <person name="Okabe S."/>
        </authorList>
    </citation>
    <scope>NUCLEOTIDE SEQUENCE [LARGE SCALE GENOMIC DNA]</scope>
    <source>
        <strain evidence="9">JPN1</strain>
    </source>
</reference>
<dbReference type="CDD" id="cd00473">
    <property type="entry name" value="bS6"/>
    <property type="match status" value="1"/>
</dbReference>
<dbReference type="InterPro" id="IPR014717">
    <property type="entry name" value="Transl_elong_EF1B/ribsomal_bS6"/>
</dbReference>
<dbReference type="SUPFAM" id="SSF54995">
    <property type="entry name" value="Ribosomal protein S6"/>
    <property type="match status" value="1"/>
</dbReference>
<evidence type="ECO:0000256" key="1">
    <source>
        <dbReference type="ARBA" id="ARBA00009512"/>
    </source>
</evidence>
<name>A0ABQ0JW01_9BACT</name>
<dbReference type="NCBIfam" id="TIGR00166">
    <property type="entry name" value="S6"/>
    <property type="match status" value="1"/>
</dbReference>
<keyword evidence="6" id="KW-0694">RNA-binding</keyword>
<evidence type="ECO:0000256" key="7">
    <source>
        <dbReference type="SAM" id="MobiDB-lite"/>
    </source>
</evidence>
<comment type="function">
    <text evidence="4 6">Binds together with bS18 to 16S ribosomal RNA.</text>
</comment>
<dbReference type="InterPro" id="IPR035980">
    <property type="entry name" value="Ribosomal_bS6_sf"/>
</dbReference>
<evidence type="ECO:0000256" key="6">
    <source>
        <dbReference type="HAMAP-Rule" id="MF_00360"/>
    </source>
</evidence>
<evidence type="ECO:0000256" key="3">
    <source>
        <dbReference type="ARBA" id="ARBA00023274"/>
    </source>
</evidence>
<dbReference type="InterPro" id="IPR020814">
    <property type="entry name" value="Ribosomal_S6_plastid/chlpt"/>
</dbReference>
<dbReference type="InterPro" id="IPR000529">
    <property type="entry name" value="Ribosomal_bS6"/>
</dbReference>
<comment type="similarity">
    <text evidence="1 6">Belongs to the bacterial ribosomal protein bS6 family.</text>
</comment>
<keyword evidence="3 6" id="KW-0687">Ribonucleoprotein</keyword>
<evidence type="ECO:0000256" key="2">
    <source>
        <dbReference type="ARBA" id="ARBA00022980"/>
    </source>
</evidence>
<feature type="region of interest" description="Disordered" evidence="7">
    <location>
        <begin position="115"/>
        <end position="140"/>
    </location>
</feature>
<keyword evidence="6" id="KW-0699">rRNA-binding</keyword>
<protein>
    <recommendedName>
        <fullName evidence="5 6">Small ribosomal subunit protein bS6</fullName>
    </recommendedName>
</protein>
<evidence type="ECO:0000256" key="4">
    <source>
        <dbReference type="ARBA" id="ARBA00035104"/>
    </source>
</evidence>
<evidence type="ECO:0000313" key="9">
    <source>
        <dbReference type="Proteomes" id="UP000032309"/>
    </source>
</evidence>
<dbReference type="PANTHER" id="PTHR21011:SF1">
    <property type="entry name" value="SMALL RIBOSOMAL SUBUNIT PROTEIN BS6M"/>
    <property type="match status" value="1"/>
</dbReference>
<keyword evidence="9" id="KW-1185">Reference proteome</keyword>
<dbReference type="HAMAP" id="MF_00360">
    <property type="entry name" value="Ribosomal_bS6"/>
    <property type="match status" value="1"/>
</dbReference>